<accession>A0A5C8ZCQ3</accession>
<sequence length="101" mass="10707">MSMPITFRDRSAEGSGRVLELPSTRQAEDGGSSRGAAPKRRIEDSVLLTVAVADSERTYTYVMPETARLEAAVTSIAGSPAESLASQTSRLGSRVLAHLVT</sequence>
<dbReference type="EMBL" id="VKAC01000010">
    <property type="protein sequence ID" value="TXR55059.1"/>
    <property type="molecule type" value="Genomic_DNA"/>
</dbReference>
<evidence type="ECO:0000313" key="3">
    <source>
        <dbReference type="Proteomes" id="UP000321234"/>
    </source>
</evidence>
<evidence type="ECO:0000313" key="2">
    <source>
        <dbReference type="EMBL" id="TXR55059.1"/>
    </source>
</evidence>
<gene>
    <name evidence="2" type="ORF">FMM08_16305</name>
</gene>
<name>A0A5C8ZCQ3_9ACTN</name>
<comment type="caution">
    <text evidence="2">The sequence shown here is derived from an EMBL/GenBank/DDBJ whole genome shotgun (WGS) entry which is preliminary data.</text>
</comment>
<evidence type="ECO:0000256" key="1">
    <source>
        <dbReference type="SAM" id="MobiDB-lite"/>
    </source>
</evidence>
<feature type="region of interest" description="Disordered" evidence="1">
    <location>
        <begin position="1"/>
        <end position="40"/>
    </location>
</feature>
<organism evidence="2 3">
    <name type="scientific">Quadrisphaera setariae</name>
    <dbReference type="NCBI Taxonomy" id="2593304"/>
    <lineage>
        <taxon>Bacteria</taxon>
        <taxon>Bacillati</taxon>
        <taxon>Actinomycetota</taxon>
        <taxon>Actinomycetes</taxon>
        <taxon>Kineosporiales</taxon>
        <taxon>Kineosporiaceae</taxon>
        <taxon>Quadrisphaera</taxon>
    </lineage>
</organism>
<keyword evidence="3" id="KW-1185">Reference proteome</keyword>
<dbReference type="RefSeq" id="WP_147927449.1">
    <property type="nucleotide sequence ID" value="NZ_VKAC01000010.1"/>
</dbReference>
<dbReference type="Proteomes" id="UP000321234">
    <property type="component" value="Unassembled WGS sequence"/>
</dbReference>
<reference evidence="2 3" key="1">
    <citation type="submission" date="2019-07" db="EMBL/GenBank/DDBJ databases">
        <title>Quadrisphaera sp. strain DD2A genome sequencing and assembly.</title>
        <authorList>
            <person name="Kim I."/>
        </authorList>
    </citation>
    <scope>NUCLEOTIDE SEQUENCE [LARGE SCALE GENOMIC DNA]</scope>
    <source>
        <strain evidence="2 3">DD2A</strain>
    </source>
</reference>
<dbReference type="AlphaFoldDB" id="A0A5C8ZCQ3"/>
<protein>
    <submittedName>
        <fullName evidence="2">Uncharacterized protein</fullName>
    </submittedName>
</protein>
<proteinExistence type="predicted"/>